<dbReference type="CDD" id="cd00761">
    <property type="entry name" value="Glyco_tranf_GTA_type"/>
    <property type="match status" value="1"/>
</dbReference>
<dbReference type="PANTHER" id="PTHR46401:SF2">
    <property type="entry name" value="GLYCOSYLTRANSFERASE WBBK-RELATED"/>
    <property type="match status" value="1"/>
</dbReference>
<keyword evidence="5" id="KW-0328">Glycosyltransferase</keyword>
<dbReference type="PANTHER" id="PTHR46401">
    <property type="entry name" value="GLYCOSYLTRANSFERASE WBBK-RELATED"/>
    <property type="match status" value="1"/>
</dbReference>
<organism evidence="5 6">
    <name type="scientific">Paraburkholderia acidicola</name>
    <dbReference type="NCBI Taxonomy" id="1912599"/>
    <lineage>
        <taxon>Bacteria</taxon>
        <taxon>Pseudomonadati</taxon>
        <taxon>Pseudomonadota</taxon>
        <taxon>Betaproteobacteria</taxon>
        <taxon>Burkholderiales</taxon>
        <taxon>Burkholderiaceae</taxon>
        <taxon>Paraburkholderia</taxon>
    </lineage>
</organism>
<evidence type="ECO:0000259" key="2">
    <source>
        <dbReference type="Pfam" id="PF00534"/>
    </source>
</evidence>
<evidence type="ECO:0000259" key="4">
    <source>
        <dbReference type="Pfam" id="PF13579"/>
    </source>
</evidence>
<evidence type="ECO:0000259" key="3">
    <source>
        <dbReference type="Pfam" id="PF00535"/>
    </source>
</evidence>
<keyword evidence="6" id="KW-1185">Reference proteome</keyword>
<dbReference type="InterPro" id="IPR029044">
    <property type="entry name" value="Nucleotide-diphossugar_trans"/>
</dbReference>
<evidence type="ECO:0000313" key="5">
    <source>
        <dbReference type="EMBL" id="MEQ5843327.1"/>
    </source>
</evidence>
<dbReference type="CDD" id="cd03801">
    <property type="entry name" value="GT4_PimA-like"/>
    <property type="match status" value="2"/>
</dbReference>
<dbReference type="Proteomes" id="UP001469089">
    <property type="component" value="Unassembled WGS sequence"/>
</dbReference>
<sequence length="1244" mass="139462">MLLNTNFRGRIFQTVEALDYGDAVSNQVIALDTMLKEMGVVTSIYSQWHHADVAGFRQDLSELAPTDEDVIILHYAGYSDHMLPFVQDLRCTKICVYHNITPHTFFRPGTDLYDFCLKGREQLHEIVQSFHYFWGDSNYNLQELIELGANPENCALVPIIVEKKSSPSVYQEFDSREKGAWIFLGRIAANKGQVNLVKQFAKAHVEDERYARTLYIIGNHNPHDPYFQELQRVIKELGVSEAVILTGKLSDAEVENYLARASVYVSMSEHEGFGVPLIEAAHYGIPVIALRNSAIGETLGDGPLLADSPAQIFPLIKTLLGDKTYYEKAVSDQWRNAMRFSNKAVNSLLIDALRPVLPERFRFSTVSVVICTYNRSDLLERCLDYLTYQSNQNFEVIVINGPSKDNTDIVITNYSGKIKSANNSKRNLSISRNMGIELSDGDLIAFIDDDAIPFDDWIDTLLREFNERPLTHAAIGGPAYYSGTLKFQAQDIGINKLAVARVDIDSEDVGRDGWERSMLGTNTCFRADIIRNVRGFDEQFDYFLDESEISFRLQTDGYIVGYAPELYLRHEFAKSDNRGGKHKFNWFSICKNTAYFIAAYSGLKGKELKEYVTRRMHEERITSLEWGFKAGEIGRREYDSYIEAIHTGAAQGLMDACEFPRTRELKTPPGSFRVYACAPRYPVVGREINSLHICIITKEFPPFVPGGGIGTLYYHLASELLLMGHHITVVVPGDFKSTYRQGRFSIHYEPVHTVCSDSISATGFTTNANWSISALHAISEIHAENPIDVVDSALWDSEALALSLIPRRQRPPLVLRLVTPFPVAARINGWSMSEGQIRLFEASERTLIQNADAVVPISESIARTIEIEHNLQRDTRWTKSYCGIAYWPSFDVWSEYSELQSINNQPLNFPKNAKLILFVGRLERRKGCDILLAAAVEFLTADPLAHLVLAGKDGENWSMSSKAKFESGIAARVHFVGEVDDATRDKLLHAAYCVVFPSRYESFGLVPLEAFVHGAPVIATNAGAIPEVVADNECGLLFEAENSSSLAKCVTRLLLEPNLRERLSAGARKQIRNFSSRKSAINTIKLYSTLVAQRKRANTPVRQVRKGTVATAQKNHSYSYVGSHPRLLTQCGQRDGRQMKSTGRAGFLLHGPYVDLPAGKYRVNLYGQVINTGAPKAFVEAIIESGAKQLAAQTLFEVKDDAQLVSMDILLEASAQVEIRVWVSSESEMLVRKLVILSEQDISQ</sequence>
<dbReference type="EC" id="2.4.-.-" evidence="5"/>
<accession>A0ABV1LVT0</accession>
<protein>
    <submittedName>
        <fullName evidence="5">Glycosyltransferase</fullName>
        <ecNumber evidence="5">2.4.-.-</ecNumber>
    </submittedName>
</protein>
<dbReference type="RefSeq" id="WP_349545002.1">
    <property type="nucleotide sequence ID" value="NZ_JAOALG010000002.1"/>
</dbReference>
<feature type="domain" description="Glycosyl transferase family 1" evidence="2">
    <location>
        <begin position="904"/>
        <end position="1070"/>
    </location>
</feature>
<reference evidence="5 6" key="1">
    <citation type="journal article" date="2024" name="Chem. Sci.">
        <title>Discovery of a lagriamide polyketide by integrated genome mining, isotopic labeling, and untargeted metabolomics.</title>
        <authorList>
            <person name="Fergusson C.H."/>
            <person name="Saulog J."/>
            <person name="Paulo B.S."/>
            <person name="Wilson D.M."/>
            <person name="Liu D.Y."/>
            <person name="Morehouse N.J."/>
            <person name="Waterworth S."/>
            <person name="Barkei J."/>
            <person name="Gray C.A."/>
            <person name="Kwan J.C."/>
            <person name="Eustaquio A.S."/>
            <person name="Linington R.G."/>
        </authorList>
    </citation>
    <scope>NUCLEOTIDE SEQUENCE [LARGE SCALE GENOMIC DNA]</scope>
    <source>
        <strain evidence="5 6">RL17-338-BIF-B</strain>
    </source>
</reference>
<evidence type="ECO:0000313" key="6">
    <source>
        <dbReference type="Proteomes" id="UP001469089"/>
    </source>
</evidence>
<feature type="domain" description="Glycosyltransferase subfamily 4-like N-terminal" evidence="4">
    <location>
        <begin position="707"/>
        <end position="866"/>
    </location>
</feature>
<dbReference type="Gene3D" id="3.90.550.10">
    <property type="entry name" value="Spore Coat Polysaccharide Biosynthesis Protein SpsA, Chain A"/>
    <property type="match status" value="1"/>
</dbReference>
<name>A0ABV1LVT0_9BURK</name>
<feature type="domain" description="Glycosyl transferase family 1" evidence="2">
    <location>
        <begin position="181"/>
        <end position="311"/>
    </location>
</feature>
<dbReference type="GO" id="GO:0016757">
    <property type="term" value="F:glycosyltransferase activity"/>
    <property type="evidence" value="ECO:0007669"/>
    <property type="project" value="UniProtKB-KW"/>
</dbReference>
<dbReference type="InterPro" id="IPR001173">
    <property type="entry name" value="Glyco_trans_2-like"/>
</dbReference>
<dbReference type="Pfam" id="PF00534">
    <property type="entry name" value="Glycos_transf_1"/>
    <property type="match status" value="2"/>
</dbReference>
<keyword evidence="1 5" id="KW-0808">Transferase</keyword>
<dbReference type="EMBL" id="JAOALG010000002">
    <property type="protein sequence ID" value="MEQ5843327.1"/>
    <property type="molecule type" value="Genomic_DNA"/>
</dbReference>
<gene>
    <name evidence="5" type="ORF">N0A02_28100</name>
</gene>
<dbReference type="Gene3D" id="3.40.50.2000">
    <property type="entry name" value="Glycogen Phosphorylase B"/>
    <property type="match status" value="4"/>
</dbReference>
<feature type="domain" description="Glycosyltransferase 2-like" evidence="3">
    <location>
        <begin position="367"/>
        <end position="489"/>
    </location>
</feature>
<dbReference type="InterPro" id="IPR028098">
    <property type="entry name" value="Glyco_trans_4-like_N"/>
</dbReference>
<dbReference type="Pfam" id="PF13579">
    <property type="entry name" value="Glyco_trans_4_4"/>
    <property type="match status" value="1"/>
</dbReference>
<comment type="caution">
    <text evidence="5">The sequence shown here is derived from an EMBL/GenBank/DDBJ whole genome shotgun (WGS) entry which is preliminary data.</text>
</comment>
<dbReference type="Pfam" id="PF00535">
    <property type="entry name" value="Glycos_transf_2"/>
    <property type="match status" value="1"/>
</dbReference>
<dbReference type="SUPFAM" id="SSF53448">
    <property type="entry name" value="Nucleotide-diphospho-sugar transferases"/>
    <property type="match status" value="1"/>
</dbReference>
<dbReference type="InterPro" id="IPR001296">
    <property type="entry name" value="Glyco_trans_1"/>
</dbReference>
<proteinExistence type="predicted"/>
<evidence type="ECO:0000256" key="1">
    <source>
        <dbReference type="ARBA" id="ARBA00022679"/>
    </source>
</evidence>
<dbReference type="SUPFAM" id="SSF53756">
    <property type="entry name" value="UDP-Glycosyltransferase/glycogen phosphorylase"/>
    <property type="match status" value="2"/>
</dbReference>